<name>A0A8J2VZ77_9BACL</name>
<gene>
    <name evidence="1" type="ORF">GCM10011391_20470</name>
</gene>
<dbReference type="InterPro" id="IPR011330">
    <property type="entry name" value="Glyco_hydro/deAcase_b/a-brl"/>
</dbReference>
<dbReference type="GO" id="GO:0005975">
    <property type="term" value="P:carbohydrate metabolic process"/>
    <property type="evidence" value="ECO:0007669"/>
    <property type="project" value="InterPro"/>
</dbReference>
<proteinExistence type="predicted"/>
<dbReference type="RefSeq" id="WP_188693121.1">
    <property type="nucleotide sequence ID" value="NZ_BMIR01000008.1"/>
</dbReference>
<dbReference type="EMBL" id="BMIR01000008">
    <property type="protein sequence ID" value="GGE41603.1"/>
    <property type="molecule type" value="Genomic_DNA"/>
</dbReference>
<dbReference type="AlphaFoldDB" id="A0A8J2VZ77"/>
<dbReference type="Proteomes" id="UP000628775">
    <property type="component" value="Unassembled WGS sequence"/>
</dbReference>
<keyword evidence="2" id="KW-1185">Reference proteome</keyword>
<organism evidence="1 2">
    <name type="scientific">Pullulanibacillus camelliae</name>
    <dbReference type="NCBI Taxonomy" id="1707096"/>
    <lineage>
        <taxon>Bacteria</taxon>
        <taxon>Bacillati</taxon>
        <taxon>Bacillota</taxon>
        <taxon>Bacilli</taxon>
        <taxon>Bacillales</taxon>
        <taxon>Sporolactobacillaceae</taxon>
        <taxon>Pullulanibacillus</taxon>
    </lineage>
</organism>
<protein>
    <submittedName>
        <fullName evidence="1">Uncharacterized protein</fullName>
    </submittedName>
</protein>
<evidence type="ECO:0000313" key="1">
    <source>
        <dbReference type="EMBL" id="GGE41603.1"/>
    </source>
</evidence>
<comment type="caution">
    <text evidence="1">The sequence shown here is derived from an EMBL/GenBank/DDBJ whole genome shotgun (WGS) entry which is preliminary data.</text>
</comment>
<sequence>MSIPFTYEQYRSILKRMKKQGYHFIDFLKMNQVQPQDKAVILRHDIDFSLEKAVKMAKLEHELGITSTFFILIHSGFYNPLSLKSQSLLRTIHSYGHQFGLHFDDSLTEGTSEEELKAQIIHDAEFLAAILKTPIHYFSFHRPSERLLQANLDVTPLINAYSQPFFKDISYISDSRKRWRQMSLEQLIEQEAPQRLQVLIHPIWWSDEPLTFEESLTEIVQEQLKDMRSDFEAVLAKFPLEVMEPFGLTIPRKEAQS</sequence>
<dbReference type="SUPFAM" id="SSF88713">
    <property type="entry name" value="Glycoside hydrolase/deacetylase"/>
    <property type="match status" value="1"/>
</dbReference>
<accession>A0A8J2VZ77</accession>
<reference evidence="1" key="2">
    <citation type="submission" date="2020-09" db="EMBL/GenBank/DDBJ databases">
        <authorList>
            <person name="Sun Q."/>
            <person name="Zhou Y."/>
        </authorList>
    </citation>
    <scope>NUCLEOTIDE SEQUENCE</scope>
    <source>
        <strain evidence="1">CGMCC 1.15371</strain>
    </source>
</reference>
<evidence type="ECO:0000313" key="2">
    <source>
        <dbReference type="Proteomes" id="UP000628775"/>
    </source>
</evidence>
<dbReference type="Gene3D" id="3.20.20.370">
    <property type="entry name" value="Glycoside hydrolase/deacetylase"/>
    <property type="match status" value="1"/>
</dbReference>
<reference evidence="1" key="1">
    <citation type="journal article" date="2014" name="Int. J. Syst. Evol. Microbiol.">
        <title>Complete genome sequence of Corynebacterium casei LMG S-19264T (=DSM 44701T), isolated from a smear-ripened cheese.</title>
        <authorList>
            <consortium name="US DOE Joint Genome Institute (JGI-PGF)"/>
            <person name="Walter F."/>
            <person name="Albersmeier A."/>
            <person name="Kalinowski J."/>
            <person name="Ruckert C."/>
        </authorList>
    </citation>
    <scope>NUCLEOTIDE SEQUENCE</scope>
    <source>
        <strain evidence="1">CGMCC 1.15371</strain>
    </source>
</reference>